<protein>
    <submittedName>
        <fullName evidence="1">Uncharacterized protein</fullName>
    </submittedName>
</protein>
<evidence type="ECO:0000313" key="2">
    <source>
        <dbReference type="Proteomes" id="UP000321157"/>
    </source>
</evidence>
<dbReference type="RefSeq" id="WP_281286020.1">
    <property type="nucleotide sequence ID" value="NZ_BJXX01000140.1"/>
</dbReference>
<evidence type="ECO:0000313" key="1">
    <source>
        <dbReference type="EMBL" id="GEN35570.1"/>
    </source>
</evidence>
<keyword evidence="2" id="KW-1185">Reference proteome</keyword>
<dbReference type="AlphaFoldDB" id="A0A511V9I6"/>
<accession>A0A511V9I6</accession>
<gene>
    <name evidence="1" type="ORF">ADA01nite_30300</name>
</gene>
<proteinExistence type="predicted"/>
<dbReference type="EMBL" id="BJXX01000140">
    <property type="protein sequence ID" value="GEN35570.1"/>
    <property type="molecule type" value="Genomic_DNA"/>
</dbReference>
<name>A0A511V9I6_9BACL</name>
<organism evidence="1 2">
    <name type="scientific">Aneurinibacillus danicus</name>
    <dbReference type="NCBI Taxonomy" id="267746"/>
    <lineage>
        <taxon>Bacteria</taxon>
        <taxon>Bacillati</taxon>
        <taxon>Bacillota</taxon>
        <taxon>Bacilli</taxon>
        <taxon>Bacillales</taxon>
        <taxon>Paenibacillaceae</taxon>
        <taxon>Aneurinibacillus group</taxon>
        <taxon>Aneurinibacillus</taxon>
    </lineage>
</organism>
<reference evidence="1 2" key="1">
    <citation type="submission" date="2019-07" db="EMBL/GenBank/DDBJ databases">
        <title>Whole genome shotgun sequence of Aneurinibacillus danicus NBRC 102444.</title>
        <authorList>
            <person name="Hosoyama A."/>
            <person name="Uohara A."/>
            <person name="Ohji S."/>
            <person name="Ichikawa N."/>
        </authorList>
    </citation>
    <scope>NUCLEOTIDE SEQUENCE [LARGE SCALE GENOMIC DNA]</scope>
    <source>
        <strain evidence="1 2">NBRC 102444</strain>
    </source>
</reference>
<dbReference type="Proteomes" id="UP000321157">
    <property type="component" value="Unassembled WGS sequence"/>
</dbReference>
<comment type="caution">
    <text evidence="1">The sequence shown here is derived from an EMBL/GenBank/DDBJ whole genome shotgun (WGS) entry which is preliminary data.</text>
</comment>
<sequence>MQFAHTLGEVLLYVVALPLFAFQSIEALQALIEITAEIAKLGK</sequence>